<dbReference type="WBParaSite" id="Minc3s01947g27362">
    <property type="protein sequence ID" value="Minc3s01947g27362"/>
    <property type="gene ID" value="Minc3s01947g27362"/>
</dbReference>
<reference evidence="5" key="1">
    <citation type="submission" date="2022-11" db="UniProtKB">
        <authorList>
            <consortium name="WormBaseParasite"/>
        </authorList>
    </citation>
    <scope>IDENTIFICATION</scope>
</reference>
<organism evidence="4 5">
    <name type="scientific">Meloidogyne incognita</name>
    <name type="common">Southern root-knot nematode worm</name>
    <name type="synonym">Oxyuris incognita</name>
    <dbReference type="NCBI Taxonomy" id="6306"/>
    <lineage>
        <taxon>Eukaryota</taxon>
        <taxon>Metazoa</taxon>
        <taxon>Ecdysozoa</taxon>
        <taxon>Nematoda</taxon>
        <taxon>Chromadorea</taxon>
        <taxon>Rhabditida</taxon>
        <taxon>Tylenchina</taxon>
        <taxon>Tylenchomorpha</taxon>
        <taxon>Tylenchoidea</taxon>
        <taxon>Meloidogynidae</taxon>
        <taxon>Meloidogyninae</taxon>
        <taxon>Meloidogyne</taxon>
        <taxon>Meloidogyne incognita group</taxon>
    </lineage>
</organism>
<accession>A0A914MID6</accession>
<feature type="transmembrane region" description="Helical" evidence="2">
    <location>
        <begin position="167"/>
        <end position="187"/>
    </location>
</feature>
<keyword evidence="3" id="KW-0732">Signal</keyword>
<sequence>MEWKLMMRMMIWGLLGGLDEEEEEDDLGLLPPGPPSRHFGNYEEEEEDDEIGLNRMPPMPDEEDDIFGDPKTSTPAPQDPTINNENVNYDMMNVPFKDFAKEVVYTVASKPIGYCNVHELREDLSTHKCNYYEWTGLRKNVGFSDIFCSCQLRSQGPLEIGPMATPLFLVESGPSLVTVFIFILIFFEEKILDCSRIMLWHIMAFQILRLL</sequence>
<feature type="signal peptide" evidence="3">
    <location>
        <begin position="1"/>
        <end position="16"/>
    </location>
</feature>
<feature type="compositionally biased region" description="Polar residues" evidence="1">
    <location>
        <begin position="71"/>
        <end position="84"/>
    </location>
</feature>
<proteinExistence type="predicted"/>
<dbReference type="Proteomes" id="UP000887563">
    <property type="component" value="Unplaced"/>
</dbReference>
<keyword evidence="2" id="KW-1133">Transmembrane helix</keyword>
<evidence type="ECO:0000256" key="2">
    <source>
        <dbReference type="SAM" id="Phobius"/>
    </source>
</evidence>
<evidence type="ECO:0000256" key="1">
    <source>
        <dbReference type="SAM" id="MobiDB-lite"/>
    </source>
</evidence>
<feature type="compositionally biased region" description="Acidic residues" evidence="1">
    <location>
        <begin position="42"/>
        <end position="51"/>
    </location>
</feature>
<feature type="chain" id="PRO_5037668192" evidence="3">
    <location>
        <begin position="17"/>
        <end position="211"/>
    </location>
</feature>
<feature type="region of interest" description="Disordered" evidence="1">
    <location>
        <begin position="23"/>
        <end position="84"/>
    </location>
</feature>
<name>A0A914MID6_MELIC</name>
<keyword evidence="2" id="KW-0472">Membrane</keyword>
<dbReference type="AlphaFoldDB" id="A0A914MID6"/>
<evidence type="ECO:0000256" key="3">
    <source>
        <dbReference type="SAM" id="SignalP"/>
    </source>
</evidence>
<evidence type="ECO:0000313" key="5">
    <source>
        <dbReference type="WBParaSite" id="Minc3s01947g27362"/>
    </source>
</evidence>
<keyword evidence="2" id="KW-0812">Transmembrane</keyword>
<evidence type="ECO:0000313" key="4">
    <source>
        <dbReference type="Proteomes" id="UP000887563"/>
    </source>
</evidence>
<protein>
    <submittedName>
        <fullName evidence="5">Uncharacterized protein</fullName>
    </submittedName>
</protein>
<keyword evidence="4" id="KW-1185">Reference proteome</keyword>